<dbReference type="EMBL" id="HE575324">
    <property type="protein sequence ID" value="CCC94678.1"/>
    <property type="molecule type" value="Genomic_DNA"/>
</dbReference>
<name>G0UZ59_TRYCI</name>
<feature type="non-terminal residue" evidence="1">
    <location>
        <position position="191"/>
    </location>
</feature>
<accession>G0UZ59</accession>
<protein>
    <submittedName>
        <fullName evidence="1">Uncharacterized protein TCIL3000_11_580</fullName>
    </submittedName>
</protein>
<sequence>MSPREKMSLRTGAFSSAASIITSEETAPILRKITDLLLRSGGVGYLNLKRQLHKGCDDDKRSKLKKRINPVTFKSILVECGVLLTPAEYGHLRVAFSDEGGLLFEDFLNHVCPLRYVGEDCVIKLMGMFSDYNSQPTVPLNVLLHSLEDALVTKGDTSQVGESPIITSALLEIKIAFDKINYPMGYVPARD</sequence>
<gene>
    <name evidence="1" type="ORF">TCIL3000_11_580</name>
</gene>
<organism evidence="1">
    <name type="scientific">Trypanosoma congolense (strain IL3000)</name>
    <dbReference type="NCBI Taxonomy" id="1068625"/>
    <lineage>
        <taxon>Eukaryota</taxon>
        <taxon>Discoba</taxon>
        <taxon>Euglenozoa</taxon>
        <taxon>Kinetoplastea</taxon>
        <taxon>Metakinetoplastina</taxon>
        <taxon>Trypanosomatida</taxon>
        <taxon>Trypanosomatidae</taxon>
        <taxon>Trypanosoma</taxon>
        <taxon>Nannomonas</taxon>
    </lineage>
</organism>
<proteinExistence type="predicted"/>
<evidence type="ECO:0000313" key="1">
    <source>
        <dbReference type="EMBL" id="CCC94678.1"/>
    </source>
</evidence>
<dbReference type="AlphaFoldDB" id="G0UZ59"/>
<reference evidence="1" key="1">
    <citation type="journal article" date="2012" name="Proc. Natl. Acad. Sci. U.S.A.">
        <title>Antigenic diversity is generated by distinct evolutionary mechanisms in African trypanosome species.</title>
        <authorList>
            <person name="Jackson A.P."/>
            <person name="Berry A."/>
            <person name="Aslett M."/>
            <person name="Allison H.C."/>
            <person name="Burton P."/>
            <person name="Vavrova-Anderson J."/>
            <person name="Brown R."/>
            <person name="Browne H."/>
            <person name="Corton N."/>
            <person name="Hauser H."/>
            <person name="Gamble J."/>
            <person name="Gilderthorp R."/>
            <person name="Marcello L."/>
            <person name="McQuillan J."/>
            <person name="Otto T.D."/>
            <person name="Quail M.A."/>
            <person name="Sanders M.J."/>
            <person name="van Tonder A."/>
            <person name="Ginger M.L."/>
            <person name="Field M.C."/>
            <person name="Barry J.D."/>
            <person name="Hertz-Fowler C."/>
            <person name="Berriman M."/>
        </authorList>
    </citation>
    <scope>NUCLEOTIDE SEQUENCE</scope>
    <source>
        <strain evidence="1">IL3000</strain>
    </source>
</reference>
<dbReference type="VEuPathDB" id="TriTrypDB:TcIL3000.11.580"/>